<gene>
    <name evidence="2" type="ORF">PCON_11801</name>
</gene>
<name>U4L580_PYROM</name>
<sequence>MTSHHNRPSASPWNQTSTQQHYTHYHAADIADFDCNCHFSFPPWDCACPKISRSNPCHRQQFVHDKGFVVGSCGHKITALCMNEYMTSMGEAHKNQYYEHGGARERFSYKCECEIRRNGVLPCGCKWTRDAEDEFEFNWKKFLAEYIALQMELERGRPIMERHRLTRKRVSVSPRRSLKRSMGESPKPSPRKSTSTQSTPKSGRSEKEWRKRSARLD</sequence>
<evidence type="ECO:0000256" key="1">
    <source>
        <dbReference type="SAM" id="MobiDB-lite"/>
    </source>
</evidence>
<feature type="compositionally biased region" description="Low complexity" evidence="1">
    <location>
        <begin position="191"/>
        <end position="202"/>
    </location>
</feature>
<dbReference type="Proteomes" id="UP000018144">
    <property type="component" value="Unassembled WGS sequence"/>
</dbReference>
<feature type="compositionally biased region" description="Basic and acidic residues" evidence="1">
    <location>
        <begin position="203"/>
        <end position="217"/>
    </location>
</feature>
<accession>U4L580</accession>
<dbReference type="AlphaFoldDB" id="U4L580"/>
<protein>
    <submittedName>
        <fullName evidence="2">Uncharacterized protein</fullName>
    </submittedName>
</protein>
<proteinExistence type="predicted"/>
<organism evidence="2 3">
    <name type="scientific">Pyronema omphalodes (strain CBS 100304)</name>
    <name type="common">Pyronema confluens</name>
    <dbReference type="NCBI Taxonomy" id="1076935"/>
    <lineage>
        <taxon>Eukaryota</taxon>
        <taxon>Fungi</taxon>
        <taxon>Dikarya</taxon>
        <taxon>Ascomycota</taxon>
        <taxon>Pezizomycotina</taxon>
        <taxon>Pezizomycetes</taxon>
        <taxon>Pezizales</taxon>
        <taxon>Pyronemataceae</taxon>
        <taxon>Pyronema</taxon>
    </lineage>
</organism>
<feature type="region of interest" description="Disordered" evidence="1">
    <location>
        <begin position="164"/>
        <end position="217"/>
    </location>
</feature>
<evidence type="ECO:0000313" key="3">
    <source>
        <dbReference type="Proteomes" id="UP000018144"/>
    </source>
</evidence>
<dbReference type="EMBL" id="HF935682">
    <property type="protein sequence ID" value="CCX12207.1"/>
    <property type="molecule type" value="Genomic_DNA"/>
</dbReference>
<dbReference type="OrthoDB" id="10376062at2759"/>
<keyword evidence="3" id="KW-1185">Reference proteome</keyword>
<reference evidence="2 3" key="1">
    <citation type="journal article" date="2013" name="PLoS Genet.">
        <title>The genome and development-dependent transcriptomes of Pyronema confluens: a window into fungal evolution.</title>
        <authorList>
            <person name="Traeger S."/>
            <person name="Altegoer F."/>
            <person name="Freitag M."/>
            <person name="Gabaldon T."/>
            <person name="Kempken F."/>
            <person name="Kumar A."/>
            <person name="Marcet-Houben M."/>
            <person name="Poggeler S."/>
            <person name="Stajich J.E."/>
            <person name="Nowrousian M."/>
        </authorList>
    </citation>
    <scope>NUCLEOTIDE SEQUENCE [LARGE SCALE GENOMIC DNA]</scope>
    <source>
        <strain evidence="3">CBS 100304</strain>
        <tissue evidence="2">Vegetative mycelium</tissue>
    </source>
</reference>
<evidence type="ECO:0000313" key="2">
    <source>
        <dbReference type="EMBL" id="CCX12207.1"/>
    </source>
</evidence>